<evidence type="ECO:0000313" key="5">
    <source>
        <dbReference type="EMBL" id="KAF2073026.1"/>
    </source>
</evidence>
<sequence length="164" mass="18410">SVSFPKIHSFSLAQLEKTSIHLKNTPIKKSGKHWKRPISKKQSNTCLKNSTPVLEGGDGLSVGQKQLLCLSRALLRNAKIVLMDEATASLDYHTDYIIKQTIKMNFQNSTVLTIAHRLDTIIDSDKILVIDQGQLVEFDSPQNLINNPTSRFSQIVNAQTTFYK</sequence>
<evidence type="ECO:0000256" key="3">
    <source>
        <dbReference type="ARBA" id="ARBA00022840"/>
    </source>
</evidence>
<dbReference type="FunFam" id="3.40.50.300:FF:003492">
    <property type="entry name" value="AGAP012735-PA"/>
    <property type="match status" value="1"/>
</dbReference>
<dbReference type="Pfam" id="PF00005">
    <property type="entry name" value="ABC_tran"/>
    <property type="match status" value="1"/>
</dbReference>
<dbReference type="AlphaFoldDB" id="A0A8J4PTF9"/>
<dbReference type="EMBL" id="AJWJ01000232">
    <property type="protein sequence ID" value="KAF2073026.1"/>
    <property type="molecule type" value="Genomic_DNA"/>
</dbReference>
<dbReference type="SUPFAM" id="SSF52540">
    <property type="entry name" value="P-loop containing nucleoside triphosphate hydrolases"/>
    <property type="match status" value="1"/>
</dbReference>
<dbReference type="InterPro" id="IPR050173">
    <property type="entry name" value="ABC_transporter_C-like"/>
</dbReference>
<gene>
    <name evidence="5" type="ORF">CYY_005672</name>
</gene>
<comment type="caution">
    <text evidence="5">The sequence shown here is derived from an EMBL/GenBank/DDBJ whole genome shotgun (WGS) entry which is preliminary data.</text>
</comment>
<evidence type="ECO:0000313" key="6">
    <source>
        <dbReference type="Proteomes" id="UP000695562"/>
    </source>
</evidence>
<dbReference type="GO" id="GO:0042626">
    <property type="term" value="F:ATPase-coupled transmembrane transporter activity"/>
    <property type="evidence" value="ECO:0007669"/>
    <property type="project" value="TreeGrafter"/>
</dbReference>
<dbReference type="GO" id="GO:0016020">
    <property type="term" value="C:membrane"/>
    <property type="evidence" value="ECO:0007669"/>
    <property type="project" value="TreeGrafter"/>
</dbReference>
<dbReference type="PANTHER" id="PTHR24223">
    <property type="entry name" value="ATP-BINDING CASSETTE SUB-FAMILY C"/>
    <property type="match status" value="1"/>
</dbReference>
<dbReference type="OrthoDB" id="6500128at2759"/>
<dbReference type="InterPro" id="IPR003439">
    <property type="entry name" value="ABC_transporter-like_ATP-bd"/>
</dbReference>
<evidence type="ECO:0000256" key="1">
    <source>
        <dbReference type="ARBA" id="ARBA00009726"/>
    </source>
</evidence>
<dbReference type="InterPro" id="IPR027417">
    <property type="entry name" value="P-loop_NTPase"/>
</dbReference>
<dbReference type="GO" id="GO:0005524">
    <property type="term" value="F:ATP binding"/>
    <property type="evidence" value="ECO:0007669"/>
    <property type="project" value="UniProtKB-KW"/>
</dbReference>
<evidence type="ECO:0000259" key="4">
    <source>
        <dbReference type="Pfam" id="PF00005"/>
    </source>
</evidence>
<comment type="similarity">
    <text evidence="1">Belongs to the ABC transporter superfamily. ABCC family. Conjugate transporter (TC 3.A.1.208) subfamily.</text>
</comment>
<organism evidence="5 6">
    <name type="scientific">Polysphondylium violaceum</name>
    <dbReference type="NCBI Taxonomy" id="133409"/>
    <lineage>
        <taxon>Eukaryota</taxon>
        <taxon>Amoebozoa</taxon>
        <taxon>Evosea</taxon>
        <taxon>Eumycetozoa</taxon>
        <taxon>Dictyostelia</taxon>
        <taxon>Dictyosteliales</taxon>
        <taxon>Dictyosteliaceae</taxon>
        <taxon>Polysphondylium</taxon>
    </lineage>
</organism>
<protein>
    <recommendedName>
        <fullName evidence="4">ABC transporter domain-containing protein</fullName>
    </recommendedName>
</protein>
<keyword evidence="2" id="KW-0547">Nucleotide-binding</keyword>
<feature type="non-terminal residue" evidence="5">
    <location>
        <position position="1"/>
    </location>
</feature>
<dbReference type="Proteomes" id="UP000695562">
    <property type="component" value="Unassembled WGS sequence"/>
</dbReference>
<name>A0A8J4PTF9_9MYCE</name>
<reference evidence="5" key="1">
    <citation type="submission" date="2020-01" db="EMBL/GenBank/DDBJ databases">
        <title>Development of genomics and gene disruption for Polysphondylium violaceum indicates a role for the polyketide synthase stlB in stalk morphogenesis.</title>
        <authorList>
            <person name="Narita B."/>
            <person name="Kawabe Y."/>
            <person name="Kin K."/>
            <person name="Saito T."/>
            <person name="Gibbs R."/>
            <person name="Kuspa A."/>
            <person name="Muzny D."/>
            <person name="Queller D."/>
            <person name="Richards S."/>
            <person name="Strassman J."/>
            <person name="Sucgang R."/>
            <person name="Worley K."/>
            <person name="Schaap P."/>
        </authorList>
    </citation>
    <scope>NUCLEOTIDE SEQUENCE</scope>
    <source>
        <strain evidence="5">QSvi11</strain>
    </source>
</reference>
<accession>A0A8J4PTF9</accession>
<dbReference type="PANTHER" id="PTHR24223:SF172">
    <property type="entry name" value="ABC TRANSPORTER C FAMILY MEMBER 1-RELATED"/>
    <property type="match status" value="1"/>
</dbReference>
<feature type="domain" description="ABC transporter" evidence="4">
    <location>
        <begin position="48"/>
        <end position="88"/>
    </location>
</feature>
<keyword evidence="6" id="KW-1185">Reference proteome</keyword>
<dbReference type="GO" id="GO:0016887">
    <property type="term" value="F:ATP hydrolysis activity"/>
    <property type="evidence" value="ECO:0007669"/>
    <property type="project" value="InterPro"/>
</dbReference>
<keyword evidence="3" id="KW-0067">ATP-binding</keyword>
<dbReference type="Gene3D" id="3.40.50.300">
    <property type="entry name" value="P-loop containing nucleotide triphosphate hydrolases"/>
    <property type="match status" value="1"/>
</dbReference>
<evidence type="ECO:0000256" key="2">
    <source>
        <dbReference type="ARBA" id="ARBA00022741"/>
    </source>
</evidence>
<proteinExistence type="inferred from homology"/>